<sequence length="75" mass="8158">MITPLVKGRDCAKINSNGLVSTSSVALVPQAFEEVVNGSISSEAREKFRRFPCLFTVGICPPSESAGENCFSYWK</sequence>
<evidence type="ECO:0000313" key="1">
    <source>
        <dbReference type="EMBL" id="GIY34830.1"/>
    </source>
</evidence>
<dbReference type="Proteomes" id="UP001054837">
    <property type="component" value="Unassembled WGS sequence"/>
</dbReference>
<gene>
    <name evidence="1" type="ORF">CDAR_623401</name>
</gene>
<name>A0AAV4SL57_9ARAC</name>
<organism evidence="1 2">
    <name type="scientific">Caerostris darwini</name>
    <dbReference type="NCBI Taxonomy" id="1538125"/>
    <lineage>
        <taxon>Eukaryota</taxon>
        <taxon>Metazoa</taxon>
        <taxon>Ecdysozoa</taxon>
        <taxon>Arthropoda</taxon>
        <taxon>Chelicerata</taxon>
        <taxon>Arachnida</taxon>
        <taxon>Araneae</taxon>
        <taxon>Araneomorphae</taxon>
        <taxon>Entelegynae</taxon>
        <taxon>Araneoidea</taxon>
        <taxon>Araneidae</taxon>
        <taxon>Caerostris</taxon>
    </lineage>
</organism>
<proteinExistence type="predicted"/>
<dbReference type="AlphaFoldDB" id="A0AAV4SL57"/>
<comment type="caution">
    <text evidence="1">The sequence shown here is derived from an EMBL/GenBank/DDBJ whole genome shotgun (WGS) entry which is preliminary data.</text>
</comment>
<keyword evidence="2" id="KW-1185">Reference proteome</keyword>
<accession>A0AAV4SL57</accession>
<protein>
    <submittedName>
        <fullName evidence="1">Uncharacterized protein</fullName>
    </submittedName>
</protein>
<reference evidence="1 2" key="1">
    <citation type="submission" date="2021-06" db="EMBL/GenBank/DDBJ databases">
        <title>Caerostris darwini draft genome.</title>
        <authorList>
            <person name="Kono N."/>
            <person name="Arakawa K."/>
        </authorList>
    </citation>
    <scope>NUCLEOTIDE SEQUENCE [LARGE SCALE GENOMIC DNA]</scope>
</reference>
<dbReference type="EMBL" id="BPLQ01008103">
    <property type="protein sequence ID" value="GIY34830.1"/>
    <property type="molecule type" value="Genomic_DNA"/>
</dbReference>
<evidence type="ECO:0000313" key="2">
    <source>
        <dbReference type="Proteomes" id="UP001054837"/>
    </source>
</evidence>